<sequence length="147" mass="16281">MEERWTVFANGQASERVVDVVAVAEFLEPACTCGSLCMGRYRFWFEHAGSLFTVDADRIGVDWAIEEYMEAAPSTAYATFPRLVRDWHESNGWCGLDEHFGSAVTAQDIADFAAALRPYIGDAFASALRDLARRATALNSPMKAMTD</sequence>
<protein>
    <submittedName>
        <fullName evidence="1">Uncharacterized protein</fullName>
    </submittedName>
</protein>
<dbReference type="Proteomes" id="UP001146067">
    <property type="component" value="Unassembled WGS sequence"/>
</dbReference>
<keyword evidence="2" id="KW-1185">Reference proteome</keyword>
<dbReference type="EMBL" id="JAPZVP010000005">
    <property type="protein sequence ID" value="MDA1359604.1"/>
    <property type="molecule type" value="Genomic_DNA"/>
</dbReference>
<name>A0A9X3P7P0_9ACTN</name>
<organism evidence="1 2">
    <name type="scientific">Glycomyces luteolus</name>
    <dbReference type="NCBI Taxonomy" id="2670330"/>
    <lineage>
        <taxon>Bacteria</taxon>
        <taxon>Bacillati</taxon>
        <taxon>Actinomycetota</taxon>
        <taxon>Actinomycetes</taxon>
        <taxon>Glycomycetales</taxon>
        <taxon>Glycomycetaceae</taxon>
        <taxon>Glycomyces</taxon>
    </lineage>
</organism>
<dbReference type="RefSeq" id="WP_270109450.1">
    <property type="nucleotide sequence ID" value="NZ_JAPZVP010000005.1"/>
</dbReference>
<evidence type="ECO:0000313" key="1">
    <source>
        <dbReference type="EMBL" id="MDA1359604.1"/>
    </source>
</evidence>
<gene>
    <name evidence="1" type="ORF">O1R50_08220</name>
</gene>
<reference evidence="1" key="1">
    <citation type="submission" date="2022-12" db="EMBL/GenBank/DDBJ databases">
        <title>Gycomyces niveus sp.nov.,a novel actinomycete isolated from soil in Shouguan.</title>
        <authorList>
            <person name="Yang X."/>
        </authorList>
    </citation>
    <scope>NUCLEOTIDE SEQUENCE</scope>
    <source>
        <strain evidence="1">NEAU-A15</strain>
    </source>
</reference>
<evidence type="ECO:0000313" key="2">
    <source>
        <dbReference type="Proteomes" id="UP001146067"/>
    </source>
</evidence>
<dbReference type="AlphaFoldDB" id="A0A9X3P7P0"/>
<proteinExistence type="predicted"/>
<comment type="caution">
    <text evidence="1">The sequence shown here is derived from an EMBL/GenBank/DDBJ whole genome shotgun (WGS) entry which is preliminary data.</text>
</comment>
<accession>A0A9X3P7P0</accession>